<name>A0A6B2KWH6_9EUKA</name>
<reference evidence="9" key="1">
    <citation type="journal article" date="2020" name="J. Eukaryot. Microbiol.">
        <title>De novo Sequencing, Assembly and Annotation of the Transcriptome for the Free-Living Testate Amoeba Arcella intermedia.</title>
        <authorList>
            <person name="Ribeiro G.M."/>
            <person name="Porfirio-Sousa A.L."/>
            <person name="Maurer-Alcala X.X."/>
            <person name="Katz L.A."/>
            <person name="Lahr D.J.G."/>
        </authorList>
    </citation>
    <scope>NUCLEOTIDE SEQUENCE</scope>
</reference>
<dbReference type="PROSITE" id="PS50176">
    <property type="entry name" value="ARM_REPEAT"/>
    <property type="match status" value="5"/>
</dbReference>
<evidence type="ECO:0000256" key="5">
    <source>
        <dbReference type="PROSITE-ProRule" id="PRU00091"/>
    </source>
</evidence>
<dbReference type="Gene3D" id="3.30.40.10">
    <property type="entry name" value="Zinc/RING finger domain, C3HC4 (zinc finger)"/>
    <property type="match status" value="1"/>
</dbReference>
<feature type="repeat" description="ARM" evidence="6">
    <location>
        <begin position="1063"/>
        <end position="1110"/>
    </location>
</feature>
<feature type="repeat" description="ARM" evidence="6">
    <location>
        <begin position="479"/>
        <end position="521"/>
    </location>
</feature>
<feature type="domain" description="FYVE-type" evidence="8">
    <location>
        <begin position="203"/>
        <end position="263"/>
    </location>
</feature>
<organism evidence="9">
    <name type="scientific">Arcella intermedia</name>
    <dbReference type="NCBI Taxonomy" id="1963864"/>
    <lineage>
        <taxon>Eukaryota</taxon>
        <taxon>Amoebozoa</taxon>
        <taxon>Tubulinea</taxon>
        <taxon>Elardia</taxon>
        <taxon>Arcellinida</taxon>
        <taxon>Sphaerothecina</taxon>
        <taxon>Arcellidae</taxon>
        <taxon>Arcella</taxon>
    </lineage>
</organism>
<dbReference type="InterPro" id="IPR000225">
    <property type="entry name" value="Armadillo"/>
</dbReference>
<sequence length="1596" mass="174600">MALPGSQTQMAMATPLINSIMVEEGPLPEGWEKAVDSTGRVYFIDHINKATSWDDPRKKVGPQMALPQQPLRMVNPQGAFVMTPQGVPVPVTSPMVLGQQPVFGQVPNGRPQVYLAPQGAPAPGLVTGMNPTVPITNPMGLSMVNPALLGATPTRPGVSGAPPQNPAYMMNTQHLQTGRMMTNMITNMPKPSTLALSVPTYEAQEGPTCIGCGAEFSLLVKRKHHCRCCTREFCDACSDFRSDIKSMKLTNARVCDFCNQHLKKKEDSCLSRLVPYLTEPNDDRKGVALNEIYTMICNYKSPEIVNSIRLVPSLFSVISFDSPPSLKSRALTILAYLASKNLPMTDNLRRENSALALINNLASSDATVRLDTVKCLAFLAMQPVNKKLLISNGIIDPLMKEIGNSSSSDDSKTWTSMALYYLAQPEEGSGVLITEISTIYPLVRLLNQTTDDKLLLFITGILQNISSLVSIRAQVYESGGIESLLRLTGHSDEGIRTNALGTLLLLSSHDGSKNAMVHLHGIKTIVQLIEATTEEPLQERGLAIICALSSAQYEVNVILQDLIGILPFITAHMTSANKKIQKYVLEILLTLSNNDSAFDGIQDSVRSSLFLALTSVLSSSNGDPAIMSLCLHILGNLGRSNSNVQVLVECGALITLIDLLESSNAQNQLEASRALTALSANPKVVKFLPDAGAIRILLNLLRTQNTEIQENVVHIIANLVKDPICAEKIIRSNDIENICRMLMFPHIPVQLQVLRIIQNLSTIEEYSTNLGKIPGLLESVLRLILSQFHEIKEQACFTFVECCRNSSVNREAVFSLQGGIQTLIMLLSSSDLRIKLACSEVISLFSTEPKYRAGLRDLGCLSKVIENLFVPSEDLQKFCALTISNVAVNEKDAELIYSMGGLASLANLLTSTNIEVLTTVSLAITNLAHSPVCRRALIDSGTVTRIVDLLIEPSEKVQLQAISALSILSVERNVASVLQKALQPLVSLLSSSNPEIRKLSVNLLMSICRENPQNWKALVTVGGIPSLTALVASGDFEAQQRGVHEIAQLSVEVQNHQAIIDAGVIPNLVNLLQPSKTIPMGSQIQIESILVIGNISLDRNCLDAVIRSNGIKPIIDFLSVDYGESASFSSGRIIGNLTKVYNDTQTLEILRDAGAIPRLVNLLFFTTEMELRYHVVSSLHALSTLPGSVKSLVELGALGGLVQLLSSQVDERIRTIAVNILRLISENASCRAEILGNRPCLGSLVVALADQETRKDVLEIFERLSIGGDGKFVEVLEMEQLSFLLQTLFNEASNQNSSLRQLALLIISNLSKSSNSVKTILFQHDVLKILQQFLSERSLAINAVQIIGNLAVSTEAKSRIKEAGLLTILLDLFVSIQEPYTSPKSSNMENLLQVDSRQPLNFSEEERVSLQISLLATLVHLSYSEYSRRVISQTTVPRLMVESLMKQCQQPDSTARNEFIFNALSFLQNMILDDECLSYFLTCQISVPLYVIFSTSTSHKINVLLLNLLQYLSHYEKNNEVTILENYGLPLFASLSNSDPFIVISVLTIIANLIRLDACREVVKSFLDKTVLAGLVEHSNVTIQLKASMIKDALGL</sequence>
<dbReference type="SUPFAM" id="SSF57903">
    <property type="entry name" value="FYVE/PHD zinc finger"/>
    <property type="match status" value="1"/>
</dbReference>
<dbReference type="SMART" id="SM00064">
    <property type="entry name" value="FYVE"/>
    <property type="match status" value="1"/>
</dbReference>
<evidence type="ECO:0008006" key="10">
    <source>
        <dbReference type="Google" id="ProtNLM"/>
    </source>
</evidence>
<proteinExistence type="inferred from homology"/>
<dbReference type="EMBL" id="GIBP01000028">
    <property type="protein sequence ID" value="NDV28997.1"/>
    <property type="molecule type" value="Transcribed_RNA"/>
</dbReference>
<keyword evidence="3 5" id="KW-0863">Zinc-finger</keyword>
<dbReference type="PANTHER" id="PTHR46241">
    <property type="entry name" value="ARMADILLO REPEAT-CONTAINING PROTEIN 4 ARMC4"/>
    <property type="match status" value="1"/>
</dbReference>
<dbReference type="CDD" id="cd00065">
    <property type="entry name" value="FYVE_like_SF"/>
    <property type="match status" value="1"/>
</dbReference>
<keyword evidence="2" id="KW-0479">Metal-binding</keyword>
<dbReference type="PROSITE" id="PS50178">
    <property type="entry name" value="ZF_FYVE"/>
    <property type="match status" value="1"/>
</dbReference>
<dbReference type="SUPFAM" id="SSF51045">
    <property type="entry name" value="WW domain"/>
    <property type="match status" value="1"/>
</dbReference>
<dbReference type="InterPro" id="IPR016024">
    <property type="entry name" value="ARM-type_fold"/>
</dbReference>
<dbReference type="InterPro" id="IPR036020">
    <property type="entry name" value="WW_dom_sf"/>
</dbReference>
<dbReference type="InterPro" id="IPR006911">
    <property type="entry name" value="ARM-rpt_dom"/>
</dbReference>
<evidence type="ECO:0000256" key="3">
    <source>
        <dbReference type="ARBA" id="ARBA00022771"/>
    </source>
</evidence>
<evidence type="ECO:0000256" key="4">
    <source>
        <dbReference type="ARBA" id="ARBA00022833"/>
    </source>
</evidence>
<dbReference type="InterPro" id="IPR011989">
    <property type="entry name" value="ARM-like"/>
</dbReference>
<dbReference type="InterPro" id="IPR001202">
    <property type="entry name" value="WW_dom"/>
</dbReference>
<evidence type="ECO:0000313" key="9">
    <source>
        <dbReference type="EMBL" id="NDV28997.1"/>
    </source>
</evidence>
<dbReference type="Gene3D" id="1.25.10.10">
    <property type="entry name" value="Leucine-rich Repeat Variant"/>
    <property type="match status" value="5"/>
</dbReference>
<evidence type="ECO:0000259" key="7">
    <source>
        <dbReference type="PROSITE" id="PS50020"/>
    </source>
</evidence>
<dbReference type="GO" id="GO:0008270">
    <property type="term" value="F:zinc ion binding"/>
    <property type="evidence" value="ECO:0007669"/>
    <property type="project" value="UniProtKB-KW"/>
</dbReference>
<dbReference type="FunFam" id="2.20.70.10:FF:000017">
    <property type="entry name" value="E3 ubiquitin-protein ligase"/>
    <property type="match status" value="1"/>
</dbReference>
<evidence type="ECO:0000256" key="2">
    <source>
        <dbReference type="ARBA" id="ARBA00022723"/>
    </source>
</evidence>
<dbReference type="Pfam" id="PF04826">
    <property type="entry name" value="Arm_2"/>
    <property type="match status" value="2"/>
</dbReference>
<evidence type="ECO:0000259" key="8">
    <source>
        <dbReference type="PROSITE" id="PS50178"/>
    </source>
</evidence>
<dbReference type="Gene3D" id="2.20.70.10">
    <property type="match status" value="1"/>
</dbReference>
<evidence type="ECO:0000256" key="1">
    <source>
        <dbReference type="ARBA" id="ARBA00010553"/>
    </source>
</evidence>
<dbReference type="Pfam" id="PF00514">
    <property type="entry name" value="Arm"/>
    <property type="match status" value="2"/>
</dbReference>
<accession>A0A6B2KWH6</accession>
<dbReference type="SUPFAM" id="SSF48371">
    <property type="entry name" value="ARM repeat"/>
    <property type="match status" value="4"/>
</dbReference>
<evidence type="ECO:0000256" key="6">
    <source>
        <dbReference type="PROSITE-ProRule" id="PRU00259"/>
    </source>
</evidence>
<dbReference type="InterPro" id="IPR000306">
    <property type="entry name" value="Znf_FYVE"/>
</dbReference>
<dbReference type="SMART" id="SM00185">
    <property type="entry name" value="ARM"/>
    <property type="match status" value="19"/>
</dbReference>
<keyword evidence="4" id="KW-0862">Zinc</keyword>
<dbReference type="CDD" id="cd00201">
    <property type="entry name" value="WW"/>
    <property type="match status" value="1"/>
</dbReference>
<dbReference type="Pfam" id="PF01363">
    <property type="entry name" value="FYVE"/>
    <property type="match status" value="1"/>
</dbReference>
<dbReference type="InterPro" id="IPR011011">
    <property type="entry name" value="Znf_FYVE_PHD"/>
</dbReference>
<comment type="similarity">
    <text evidence="1">Belongs to the eutherian X-chromosome-specific Armcx family.</text>
</comment>
<feature type="domain" description="WW" evidence="7">
    <location>
        <begin position="25"/>
        <end position="58"/>
    </location>
</feature>
<feature type="repeat" description="ARM" evidence="6">
    <location>
        <begin position="437"/>
        <end position="480"/>
    </location>
</feature>
<dbReference type="PROSITE" id="PS50020">
    <property type="entry name" value="WW_DOMAIN_2"/>
    <property type="match status" value="1"/>
</dbReference>
<dbReference type="PANTHER" id="PTHR46241:SF1">
    <property type="entry name" value="OUTER DYNEIN ARM-DOCKING COMPLEX SUBUNIT 2"/>
    <property type="match status" value="1"/>
</dbReference>
<feature type="repeat" description="ARM" evidence="6">
    <location>
        <begin position="900"/>
        <end position="942"/>
    </location>
</feature>
<dbReference type="Pfam" id="PF00397">
    <property type="entry name" value="WW"/>
    <property type="match status" value="1"/>
</dbReference>
<dbReference type="SMART" id="SM00456">
    <property type="entry name" value="WW"/>
    <property type="match status" value="1"/>
</dbReference>
<protein>
    <recommendedName>
        <fullName evidence="10">WW domain-containing protein</fullName>
    </recommendedName>
</protein>
<dbReference type="InterPro" id="IPR013083">
    <property type="entry name" value="Znf_RING/FYVE/PHD"/>
</dbReference>
<dbReference type="PROSITE" id="PS01159">
    <property type="entry name" value="WW_DOMAIN_1"/>
    <property type="match status" value="1"/>
</dbReference>
<dbReference type="InterPro" id="IPR017455">
    <property type="entry name" value="Znf_FYVE-rel"/>
</dbReference>
<feature type="repeat" description="ARM" evidence="6">
    <location>
        <begin position="692"/>
        <end position="734"/>
    </location>
</feature>